<gene>
    <name evidence="3" type="ORF">AOX59_00435</name>
</gene>
<organism evidence="3 4">
    <name type="scientific">Lentibacillus amyloliquefaciens</name>
    <dbReference type="NCBI Taxonomy" id="1472767"/>
    <lineage>
        <taxon>Bacteria</taxon>
        <taxon>Bacillati</taxon>
        <taxon>Bacillota</taxon>
        <taxon>Bacilli</taxon>
        <taxon>Bacillales</taxon>
        <taxon>Bacillaceae</taxon>
        <taxon>Lentibacillus</taxon>
    </lineage>
</organism>
<dbReference type="EMBL" id="CP013862">
    <property type="protein sequence ID" value="ALX47198.1"/>
    <property type="molecule type" value="Genomic_DNA"/>
</dbReference>
<dbReference type="AlphaFoldDB" id="A0A0U4FEU1"/>
<feature type="signal peptide" evidence="2">
    <location>
        <begin position="1"/>
        <end position="25"/>
    </location>
</feature>
<name>A0A0U4FEU1_9BACI</name>
<proteinExistence type="predicted"/>
<keyword evidence="2" id="KW-0732">Signal</keyword>
<keyword evidence="4" id="KW-1185">Reference proteome</keyword>
<protein>
    <recommendedName>
        <fullName evidence="5">Lipoprotein</fullName>
    </recommendedName>
</protein>
<evidence type="ECO:0008006" key="5">
    <source>
        <dbReference type="Google" id="ProtNLM"/>
    </source>
</evidence>
<sequence>MKVRLKLFVCLNVLLVLAACSSAEAEELVDYHNGYVENVNSKLIDINTLNEKSSSSASFEEAYDVQKNELLPIVNEIKDYIDSQDPESETVKEYHSMRADQVETWYEAFQMKFDVLEKMVKESISEEEANEIIMEADEKFVEAGEKAQKADQKMESLAEEHNLQLDAEG</sequence>
<accession>A0A0U4FEU1</accession>
<dbReference type="OrthoDB" id="2968217at2"/>
<dbReference type="Proteomes" id="UP000050331">
    <property type="component" value="Chromosome"/>
</dbReference>
<dbReference type="KEGG" id="lao:AOX59_00435"/>
<dbReference type="STRING" id="1472767.AOX59_00435"/>
<evidence type="ECO:0000313" key="4">
    <source>
        <dbReference type="Proteomes" id="UP000050331"/>
    </source>
</evidence>
<evidence type="ECO:0000256" key="1">
    <source>
        <dbReference type="SAM" id="MobiDB-lite"/>
    </source>
</evidence>
<feature type="chain" id="PRO_5006849083" description="Lipoprotein" evidence="2">
    <location>
        <begin position="26"/>
        <end position="169"/>
    </location>
</feature>
<dbReference type="PROSITE" id="PS51257">
    <property type="entry name" value="PROKAR_LIPOPROTEIN"/>
    <property type="match status" value="1"/>
</dbReference>
<evidence type="ECO:0000313" key="3">
    <source>
        <dbReference type="EMBL" id="ALX47198.1"/>
    </source>
</evidence>
<evidence type="ECO:0000256" key="2">
    <source>
        <dbReference type="SAM" id="SignalP"/>
    </source>
</evidence>
<reference evidence="3 4" key="1">
    <citation type="submission" date="2016-01" db="EMBL/GenBank/DDBJ databases">
        <title>Complete genome sequence of strain Lentibacillus amyloliquefaciens LAM0015T isolated from saline sediment.</title>
        <authorList>
            <person name="Wang J.-L."/>
            <person name="He M.-X."/>
        </authorList>
    </citation>
    <scope>NUCLEOTIDE SEQUENCE [LARGE SCALE GENOMIC DNA]</scope>
    <source>
        <strain evidence="3 4">LAM0015</strain>
    </source>
</reference>
<dbReference type="RefSeq" id="WP_068440235.1">
    <property type="nucleotide sequence ID" value="NZ_CP013862.1"/>
</dbReference>
<feature type="compositionally biased region" description="Basic and acidic residues" evidence="1">
    <location>
        <begin position="143"/>
        <end position="163"/>
    </location>
</feature>
<feature type="region of interest" description="Disordered" evidence="1">
    <location>
        <begin position="143"/>
        <end position="169"/>
    </location>
</feature>